<dbReference type="SUPFAM" id="SSF82544">
    <property type="entry name" value="GckA/TtuD-like"/>
    <property type="match status" value="1"/>
</dbReference>
<dbReference type="PANTHER" id="PTHR12227">
    <property type="entry name" value="GLYCERATE KINASE"/>
    <property type="match status" value="1"/>
</dbReference>
<dbReference type="AlphaFoldDB" id="A0A1G9T7Y0"/>
<dbReference type="EMBL" id="FNIA01000002">
    <property type="protein sequence ID" value="SDM43742.1"/>
    <property type="molecule type" value="Genomic_DNA"/>
</dbReference>
<dbReference type="InterPro" id="IPR007835">
    <property type="entry name" value="MOFRL"/>
</dbReference>
<evidence type="ECO:0000259" key="3">
    <source>
        <dbReference type="Pfam" id="PF13660"/>
    </source>
</evidence>
<dbReference type="InterPro" id="IPR025286">
    <property type="entry name" value="MOFRL_assoc_dom"/>
</dbReference>
<reference evidence="4 5" key="1">
    <citation type="submission" date="2016-10" db="EMBL/GenBank/DDBJ databases">
        <authorList>
            <person name="de Groot N.N."/>
        </authorList>
    </citation>
    <scope>NUCLEOTIDE SEQUENCE [LARGE SCALE GENOMIC DNA]</scope>
    <source>
        <strain evidence="5">EB21,IBRC-M 10013,KCTC 4048</strain>
    </source>
</reference>
<dbReference type="InterPro" id="IPR037035">
    <property type="entry name" value="GK-like_C_sf"/>
</dbReference>
<dbReference type="Pfam" id="PF13660">
    <property type="entry name" value="DUF4147"/>
    <property type="match status" value="1"/>
</dbReference>
<keyword evidence="5" id="KW-1185">Reference proteome</keyword>
<feature type="domain" description="MOFRL" evidence="2">
    <location>
        <begin position="348"/>
        <end position="448"/>
    </location>
</feature>
<keyword evidence="4" id="KW-0418">Kinase</keyword>
<dbReference type="STRING" id="996166.SAMN05192554_102187"/>
<sequence>MWSSGWSGASPRRGRVVPVENRDELASTPARDTALACVTAGIEAALPERVVADGVAVADTVLTVDDTRYDLDSPIRLVGAGKGAGRVAAALVDALDGRVDGGVVVTDEPADAGPVEVLVGDHPVPTHRNVVAARRVQDCVADTPEDALVLVALTGGASALLALPAGDLSVEDLAGVTRELLDAGAAIAELNAVRKHCSAVKGGWVADAAAPARLVTLAVSDVVGDDPAVIGSGPTAPDDTTYADAVATLDRYDVAAPAVRTHLRCGVDGSVPETPRADAPAFDRADYHVLANGETALSAAATVARERGYEPLVLSTGVEGEAREAGRFHAAVAREVRATGRPVDPPAVLLSGGECTVTVRGDGAGGPNLEFGLAAALDLRGTDDVAVAAVDTDGRDGSTAAAGALVDGETVPNPEQARDALAANDSRGYLDGLDAVLRTGATGTNVNDLRVVVLERER</sequence>
<dbReference type="Pfam" id="PF05161">
    <property type="entry name" value="MOFRL"/>
    <property type="match status" value="1"/>
</dbReference>
<organism evidence="4 5">
    <name type="scientific">Haloarchaeobius iranensis</name>
    <dbReference type="NCBI Taxonomy" id="996166"/>
    <lineage>
        <taxon>Archaea</taxon>
        <taxon>Methanobacteriati</taxon>
        <taxon>Methanobacteriota</taxon>
        <taxon>Stenosarchaea group</taxon>
        <taxon>Halobacteria</taxon>
        <taxon>Halobacteriales</taxon>
        <taxon>Halorubellaceae</taxon>
        <taxon>Haloarchaeobius</taxon>
    </lineage>
</organism>
<protein>
    <submittedName>
        <fullName evidence="4">Glycerate 2-kinase</fullName>
    </submittedName>
</protein>
<dbReference type="InterPro" id="IPR039760">
    <property type="entry name" value="MOFRL_protein"/>
</dbReference>
<dbReference type="Gene3D" id="3.40.1480.10">
    <property type="entry name" value="MOFRL domain"/>
    <property type="match status" value="1"/>
</dbReference>
<feature type="domain" description="MOFRL-associated" evidence="3">
    <location>
        <begin position="34"/>
        <end position="263"/>
    </location>
</feature>
<evidence type="ECO:0000259" key="2">
    <source>
        <dbReference type="Pfam" id="PF05161"/>
    </source>
</evidence>
<dbReference type="GO" id="GO:0008887">
    <property type="term" value="F:glycerate kinase activity"/>
    <property type="evidence" value="ECO:0007669"/>
    <property type="project" value="InterPro"/>
</dbReference>
<gene>
    <name evidence="4" type="ORF">SAMN05192554_102187</name>
</gene>
<keyword evidence="4" id="KW-0808">Transferase</keyword>
<dbReference type="OrthoDB" id="10741at2157"/>
<evidence type="ECO:0000256" key="1">
    <source>
        <dbReference type="SAM" id="MobiDB-lite"/>
    </source>
</evidence>
<dbReference type="Proteomes" id="UP000199370">
    <property type="component" value="Unassembled WGS sequence"/>
</dbReference>
<accession>A0A1G9T7Y0</accession>
<name>A0A1G9T7Y0_9EURY</name>
<feature type="region of interest" description="Disordered" evidence="1">
    <location>
        <begin position="1"/>
        <end position="25"/>
    </location>
</feature>
<dbReference type="Gene3D" id="3.40.50.10180">
    <property type="entry name" value="Glycerate kinase, MOFRL-like N-terminal domain"/>
    <property type="match status" value="1"/>
</dbReference>
<proteinExistence type="predicted"/>
<evidence type="ECO:0000313" key="5">
    <source>
        <dbReference type="Proteomes" id="UP000199370"/>
    </source>
</evidence>
<dbReference type="GO" id="GO:0005737">
    <property type="term" value="C:cytoplasm"/>
    <property type="evidence" value="ECO:0007669"/>
    <property type="project" value="TreeGrafter"/>
</dbReference>
<dbReference type="InterPro" id="IPR038614">
    <property type="entry name" value="GK_N_sf"/>
</dbReference>
<evidence type="ECO:0000313" key="4">
    <source>
        <dbReference type="EMBL" id="SDM43742.1"/>
    </source>
</evidence>
<dbReference type="PANTHER" id="PTHR12227:SF0">
    <property type="entry name" value="GLYCERATE KINASE"/>
    <property type="match status" value="1"/>
</dbReference>